<evidence type="ECO:0000313" key="4">
    <source>
        <dbReference type="Proteomes" id="UP000500961"/>
    </source>
</evidence>
<dbReference type="EMBL" id="CP041345">
    <property type="protein sequence ID" value="QKG80037.1"/>
    <property type="molecule type" value="Genomic_DNA"/>
</dbReference>
<dbReference type="SMART" id="SM00028">
    <property type="entry name" value="TPR"/>
    <property type="match status" value="4"/>
</dbReference>
<name>A0A7D3XGI2_9BACT</name>
<evidence type="ECO:0000256" key="1">
    <source>
        <dbReference type="PROSITE-ProRule" id="PRU00339"/>
    </source>
</evidence>
<dbReference type="InterPro" id="IPR011990">
    <property type="entry name" value="TPR-like_helical_dom_sf"/>
</dbReference>
<feature type="chain" id="PRO_5029897986" description="Tetratricopeptide repeat protein" evidence="2">
    <location>
        <begin position="24"/>
        <end position="441"/>
    </location>
</feature>
<dbReference type="RefSeq" id="WP_173074390.1">
    <property type="nucleotide sequence ID" value="NZ_CP041345.1"/>
</dbReference>
<dbReference type="InterPro" id="IPR019734">
    <property type="entry name" value="TPR_rpt"/>
</dbReference>
<dbReference type="SUPFAM" id="SSF48452">
    <property type="entry name" value="TPR-like"/>
    <property type="match status" value="1"/>
</dbReference>
<feature type="signal peptide" evidence="2">
    <location>
        <begin position="1"/>
        <end position="23"/>
    </location>
</feature>
<dbReference type="AlphaFoldDB" id="A0A7D3XGI2"/>
<protein>
    <recommendedName>
        <fullName evidence="5">Tetratricopeptide repeat protein</fullName>
    </recommendedName>
</protein>
<dbReference type="Proteomes" id="UP000500961">
    <property type="component" value="Chromosome"/>
</dbReference>
<dbReference type="Gene3D" id="1.25.40.10">
    <property type="entry name" value="Tetratricopeptide repeat domain"/>
    <property type="match status" value="3"/>
</dbReference>
<dbReference type="PROSITE" id="PS50005">
    <property type="entry name" value="TPR"/>
    <property type="match status" value="1"/>
</dbReference>
<evidence type="ECO:0000256" key="2">
    <source>
        <dbReference type="SAM" id="SignalP"/>
    </source>
</evidence>
<feature type="repeat" description="TPR" evidence="1">
    <location>
        <begin position="323"/>
        <end position="356"/>
    </location>
</feature>
<evidence type="ECO:0000313" key="3">
    <source>
        <dbReference type="EMBL" id="QKG80037.1"/>
    </source>
</evidence>
<gene>
    <name evidence="3" type="ORF">FHG85_07095</name>
</gene>
<sequence>MKRLATFFLLVIFSTLLFGQANNEILTNFAFGRYSEVIEQINKQEQNTELLQLKAMAFEGLKLYDSAITCYQNLYSADSLWALKGLARCYENAGIPTKAIEMYKMILSVDSTNQQLRLNYALLLKKSLYDNQALQQFKTLVGLDSTNAKYWDLLGDQYKKMKLNIEATTAYYNANNLNPNDIEVATKYYRMLTISNVPASIVYEMVLETYQKDSTYLPLLMLKGKLESDMKNYSSSLKTFTQITALGDSSFFTLKYYGMALHAQGYFFDAESVLKKAYSLDSSDYLLNFVYAKTLTNIGESDLAVNILERTIKNLYPPNDLIATFYESLGDVFKMRSKYDLAEKNYLKAMELNKKKELDCLSKLLQCKLNQKDYISADEIVSKYDSIATLTYANDSDQLSRAKQEVQHYKERIKYEQFFMDEDIKKVLSDTSKNKLFNEEF</sequence>
<dbReference type="PANTHER" id="PTHR12558:SF13">
    <property type="entry name" value="CELL DIVISION CYCLE PROTEIN 27 HOMOLOG"/>
    <property type="match status" value="1"/>
</dbReference>
<dbReference type="PANTHER" id="PTHR12558">
    <property type="entry name" value="CELL DIVISION CYCLE 16,23,27"/>
    <property type="match status" value="1"/>
</dbReference>
<organism evidence="3 4">
    <name type="scientific">Tenuifilum thalassicum</name>
    <dbReference type="NCBI Taxonomy" id="2590900"/>
    <lineage>
        <taxon>Bacteria</taxon>
        <taxon>Pseudomonadati</taxon>
        <taxon>Bacteroidota</taxon>
        <taxon>Bacteroidia</taxon>
        <taxon>Bacteroidales</taxon>
        <taxon>Tenuifilaceae</taxon>
        <taxon>Tenuifilum</taxon>
    </lineage>
</organism>
<evidence type="ECO:0008006" key="5">
    <source>
        <dbReference type="Google" id="ProtNLM"/>
    </source>
</evidence>
<proteinExistence type="predicted"/>
<accession>A0A7D3XGI2</accession>
<keyword evidence="1" id="KW-0802">TPR repeat</keyword>
<reference evidence="3 4" key="1">
    <citation type="submission" date="2019-07" db="EMBL/GenBank/DDBJ databases">
        <title>Thalassofilum flectens gen. nov., sp. nov., a novel moderate thermophilic anaerobe from a shallow sea hot spring in Kunashir Island (Russia), representing a new family in the order Bacteroidales, and proposal of Thalassofilacea fam. nov.</title>
        <authorList>
            <person name="Kochetkova T.V."/>
            <person name="Podosokorskaya O.A."/>
            <person name="Novikov A."/>
            <person name="Elcheninov A.G."/>
            <person name="Toshchakov S.V."/>
            <person name="Kublanov I.V."/>
        </authorList>
    </citation>
    <scope>NUCLEOTIDE SEQUENCE [LARGE SCALE GENOMIC DNA]</scope>
    <source>
        <strain evidence="3 4">38-H</strain>
    </source>
</reference>
<dbReference type="KEGG" id="ttz:FHG85_07095"/>
<keyword evidence="4" id="KW-1185">Reference proteome</keyword>
<keyword evidence="2" id="KW-0732">Signal</keyword>